<protein>
    <recommendedName>
        <fullName evidence="3">DUF4371 domain-containing protein</fullName>
    </recommendedName>
</protein>
<evidence type="ECO:0000313" key="1">
    <source>
        <dbReference type="EMBL" id="GBN14940.1"/>
    </source>
</evidence>
<organism evidence="1 2">
    <name type="scientific">Araneus ventricosus</name>
    <name type="common">Orbweaver spider</name>
    <name type="synonym">Epeira ventricosa</name>
    <dbReference type="NCBI Taxonomy" id="182803"/>
    <lineage>
        <taxon>Eukaryota</taxon>
        <taxon>Metazoa</taxon>
        <taxon>Ecdysozoa</taxon>
        <taxon>Arthropoda</taxon>
        <taxon>Chelicerata</taxon>
        <taxon>Arachnida</taxon>
        <taxon>Araneae</taxon>
        <taxon>Araneomorphae</taxon>
        <taxon>Entelegynae</taxon>
        <taxon>Araneoidea</taxon>
        <taxon>Araneidae</taxon>
        <taxon>Araneus</taxon>
    </lineage>
</organism>
<evidence type="ECO:0000313" key="2">
    <source>
        <dbReference type="Proteomes" id="UP000499080"/>
    </source>
</evidence>
<accession>A0A4Y2LLE2</accession>
<sequence>MSGQHAGVQAFIRRAYKNAQYVHCYAHQLSLIVEQATSQNQQVLVFFPNLSDITNFFNKSPQRIAILKKMKLLEKGHLFVQLLDGILRVEPSIKCMNIGNS</sequence>
<keyword evidence="2" id="KW-1185">Reference proteome</keyword>
<gene>
    <name evidence="1" type="ORF">AVEN_249829_1</name>
</gene>
<dbReference type="Proteomes" id="UP000499080">
    <property type="component" value="Unassembled WGS sequence"/>
</dbReference>
<dbReference type="EMBL" id="BGPR01005966">
    <property type="protein sequence ID" value="GBN14940.1"/>
    <property type="molecule type" value="Genomic_DNA"/>
</dbReference>
<proteinExistence type="predicted"/>
<evidence type="ECO:0008006" key="3">
    <source>
        <dbReference type="Google" id="ProtNLM"/>
    </source>
</evidence>
<comment type="caution">
    <text evidence="1">The sequence shown here is derived from an EMBL/GenBank/DDBJ whole genome shotgun (WGS) entry which is preliminary data.</text>
</comment>
<reference evidence="1 2" key="1">
    <citation type="journal article" date="2019" name="Sci. Rep.">
        <title>Orb-weaving spider Araneus ventricosus genome elucidates the spidroin gene catalogue.</title>
        <authorList>
            <person name="Kono N."/>
            <person name="Nakamura H."/>
            <person name="Ohtoshi R."/>
            <person name="Moran D.A.P."/>
            <person name="Shinohara A."/>
            <person name="Yoshida Y."/>
            <person name="Fujiwara M."/>
            <person name="Mori M."/>
            <person name="Tomita M."/>
            <person name="Arakawa K."/>
        </authorList>
    </citation>
    <scope>NUCLEOTIDE SEQUENCE [LARGE SCALE GENOMIC DNA]</scope>
</reference>
<dbReference type="AlphaFoldDB" id="A0A4Y2LLE2"/>
<dbReference type="OrthoDB" id="6759200at2759"/>
<name>A0A4Y2LLE2_ARAVE</name>